<keyword evidence="3" id="KW-1185">Reference proteome</keyword>
<protein>
    <submittedName>
        <fullName evidence="2">Uncharacterized protein</fullName>
    </submittedName>
</protein>
<evidence type="ECO:0000313" key="2">
    <source>
        <dbReference type="EMBL" id="MEQ2249350.1"/>
    </source>
</evidence>
<accession>A0ABV0UYA4</accession>
<evidence type="ECO:0000313" key="3">
    <source>
        <dbReference type="Proteomes" id="UP001482620"/>
    </source>
</evidence>
<dbReference type="EMBL" id="JAHRIQ010084937">
    <property type="protein sequence ID" value="MEQ2249350.1"/>
    <property type="molecule type" value="Genomic_DNA"/>
</dbReference>
<feature type="region of interest" description="Disordered" evidence="1">
    <location>
        <begin position="76"/>
        <end position="96"/>
    </location>
</feature>
<organism evidence="2 3">
    <name type="scientific">Ilyodon furcidens</name>
    <name type="common">goldbreast splitfin</name>
    <dbReference type="NCBI Taxonomy" id="33524"/>
    <lineage>
        <taxon>Eukaryota</taxon>
        <taxon>Metazoa</taxon>
        <taxon>Chordata</taxon>
        <taxon>Craniata</taxon>
        <taxon>Vertebrata</taxon>
        <taxon>Euteleostomi</taxon>
        <taxon>Actinopterygii</taxon>
        <taxon>Neopterygii</taxon>
        <taxon>Teleostei</taxon>
        <taxon>Neoteleostei</taxon>
        <taxon>Acanthomorphata</taxon>
        <taxon>Ovalentaria</taxon>
        <taxon>Atherinomorphae</taxon>
        <taxon>Cyprinodontiformes</taxon>
        <taxon>Goodeidae</taxon>
        <taxon>Ilyodon</taxon>
    </lineage>
</organism>
<proteinExistence type="predicted"/>
<gene>
    <name evidence="2" type="ORF">ILYODFUR_028281</name>
</gene>
<sequence>MLFKTRSTCPGSNAGGRCNESCGLIQPTTEHLDFLLAASAYLQILRRHSSKKGKQCHCCCNPGSQHSTLSVTEEDSLHYSSLRHPDKPRPSVRTGPRLVEDLVTYSTVNTRKNLKGLHDHR</sequence>
<name>A0ABV0UYA4_9TELE</name>
<dbReference type="Proteomes" id="UP001482620">
    <property type="component" value="Unassembled WGS sequence"/>
</dbReference>
<reference evidence="2 3" key="1">
    <citation type="submission" date="2021-06" db="EMBL/GenBank/DDBJ databases">
        <authorList>
            <person name="Palmer J.M."/>
        </authorList>
    </citation>
    <scope>NUCLEOTIDE SEQUENCE [LARGE SCALE GENOMIC DNA]</scope>
    <source>
        <strain evidence="3">if_2019</strain>
        <tissue evidence="2">Muscle</tissue>
    </source>
</reference>
<comment type="caution">
    <text evidence="2">The sequence shown here is derived from an EMBL/GenBank/DDBJ whole genome shotgun (WGS) entry which is preliminary data.</text>
</comment>
<evidence type="ECO:0000256" key="1">
    <source>
        <dbReference type="SAM" id="MobiDB-lite"/>
    </source>
</evidence>